<feature type="non-terminal residue" evidence="5">
    <location>
        <position position="410"/>
    </location>
</feature>
<keyword evidence="2" id="KW-0442">Lipid degradation</keyword>
<dbReference type="InterPro" id="IPR001192">
    <property type="entry name" value="PI-PLC_fam"/>
</dbReference>
<keyword evidence="1" id="KW-0106">Calcium</keyword>
<name>A0ABQ6MJW7_9STRA</name>
<feature type="domain" description="EF-hand" evidence="4">
    <location>
        <begin position="198"/>
        <end position="233"/>
    </location>
</feature>
<dbReference type="SUPFAM" id="SSF47473">
    <property type="entry name" value="EF-hand"/>
    <property type="match status" value="1"/>
</dbReference>
<reference evidence="5 6" key="1">
    <citation type="journal article" date="2023" name="Commun. Biol.">
        <title>Genome analysis of Parmales, the sister group of diatoms, reveals the evolutionary specialization of diatoms from phago-mixotrophs to photoautotrophs.</title>
        <authorList>
            <person name="Ban H."/>
            <person name="Sato S."/>
            <person name="Yoshikawa S."/>
            <person name="Yamada K."/>
            <person name="Nakamura Y."/>
            <person name="Ichinomiya M."/>
            <person name="Sato N."/>
            <person name="Blanc-Mathieu R."/>
            <person name="Endo H."/>
            <person name="Kuwata A."/>
            <person name="Ogata H."/>
        </authorList>
    </citation>
    <scope>NUCLEOTIDE SEQUENCE [LARGE SCALE GENOMIC DNA]</scope>
</reference>
<dbReference type="Pfam" id="PF00388">
    <property type="entry name" value="PI-PLC-X"/>
    <property type="match status" value="1"/>
</dbReference>
<evidence type="ECO:0000313" key="5">
    <source>
        <dbReference type="EMBL" id="GMI27819.1"/>
    </source>
</evidence>
<dbReference type="Gene3D" id="2.30.29.30">
    <property type="entry name" value="Pleckstrin-homology domain (PH domain)/Phosphotyrosine-binding domain (PTB)"/>
    <property type="match status" value="1"/>
</dbReference>
<dbReference type="PANTHER" id="PTHR10336">
    <property type="entry name" value="PHOSPHOINOSITIDE-SPECIFIC PHOSPHOLIPASE C FAMILY PROTEIN"/>
    <property type="match status" value="1"/>
</dbReference>
<dbReference type="Gene3D" id="1.10.238.10">
    <property type="entry name" value="EF-hand"/>
    <property type="match status" value="1"/>
</dbReference>
<dbReference type="SUPFAM" id="SSF50729">
    <property type="entry name" value="PH domain-like"/>
    <property type="match status" value="1"/>
</dbReference>
<dbReference type="PRINTS" id="PR00390">
    <property type="entry name" value="PHPHLIPASEC"/>
</dbReference>
<keyword evidence="6" id="KW-1185">Reference proteome</keyword>
<dbReference type="InterPro" id="IPR011992">
    <property type="entry name" value="EF-hand-dom_pair"/>
</dbReference>
<dbReference type="EMBL" id="BRYB01001530">
    <property type="protein sequence ID" value="GMI27819.1"/>
    <property type="molecule type" value="Genomic_DNA"/>
</dbReference>
<proteinExistence type="predicted"/>
<gene>
    <name evidence="5" type="ORF">TeGR_g9413</name>
</gene>
<dbReference type="InterPro" id="IPR018247">
    <property type="entry name" value="EF_Hand_1_Ca_BS"/>
</dbReference>
<evidence type="ECO:0000313" key="6">
    <source>
        <dbReference type="Proteomes" id="UP001165060"/>
    </source>
</evidence>
<dbReference type="InterPro" id="IPR011993">
    <property type="entry name" value="PH-like_dom_sf"/>
</dbReference>
<evidence type="ECO:0000256" key="1">
    <source>
        <dbReference type="ARBA" id="ARBA00022837"/>
    </source>
</evidence>
<dbReference type="Proteomes" id="UP001165060">
    <property type="component" value="Unassembled WGS sequence"/>
</dbReference>
<dbReference type="Pfam" id="PF13499">
    <property type="entry name" value="EF-hand_7"/>
    <property type="match status" value="1"/>
</dbReference>
<feature type="region of interest" description="Disordered" evidence="3">
    <location>
        <begin position="1"/>
        <end position="44"/>
    </location>
</feature>
<dbReference type="SMART" id="SM00148">
    <property type="entry name" value="PLCXc"/>
    <property type="match status" value="1"/>
</dbReference>
<evidence type="ECO:0000259" key="4">
    <source>
        <dbReference type="PROSITE" id="PS50222"/>
    </source>
</evidence>
<evidence type="ECO:0000256" key="2">
    <source>
        <dbReference type="RuleBase" id="RU361133"/>
    </source>
</evidence>
<organism evidence="5 6">
    <name type="scientific">Tetraparma gracilis</name>
    <dbReference type="NCBI Taxonomy" id="2962635"/>
    <lineage>
        <taxon>Eukaryota</taxon>
        <taxon>Sar</taxon>
        <taxon>Stramenopiles</taxon>
        <taxon>Ochrophyta</taxon>
        <taxon>Bolidophyceae</taxon>
        <taxon>Parmales</taxon>
        <taxon>Triparmaceae</taxon>
        <taxon>Tetraparma</taxon>
    </lineage>
</organism>
<accession>A0ABQ6MJW7</accession>
<sequence length="410" mass="45980">MSALASPDPLRERQSSTLPSGESNPLPPTPSLSSGATLLKLGRSGAPGKRPFKLSADAQRLEWSSGSFLKTLTSPAAATAVDLTSVKRVTRGQTTVPFVRYKDDKSITDRAGCSFSIVYESFRGDETTLDVVCGDGEEMERWYGEVAALVRFHNVAKGDQDQVLRFARRQWAIADKDNSGSLDLKEITSLIHKLNIDLEPSFIKQKFTELDVDDSNTLDYLEFQNLLDLLNRREDIIHVWAALLDGSIFRPGRSVQSFMFAKVPSSIRGETIDAPLFRRFLREVQGADITAEQTELKITAMKGELDPQDNKLRYRAFKAYLTSSENCAYSLEKQTRVYQDMSQPISHYWCASSHNTYCETDQLKGYSSVNRYINDLLKGCRCVELDCWDGPKGDPIIYHGHTLTGQISFK</sequence>
<keyword evidence="2" id="KW-0378">Hydrolase</keyword>
<dbReference type="SMART" id="SM00054">
    <property type="entry name" value="EFh"/>
    <property type="match status" value="2"/>
</dbReference>
<dbReference type="InterPro" id="IPR000909">
    <property type="entry name" value="PLipase_C_PInositol-sp_X_dom"/>
</dbReference>
<dbReference type="CDD" id="cd15898">
    <property type="entry name" value="EFh_PI-PLC"/>
    <property type="match status" value="1"/>
</dbReference>
<dbReference type="PROSITE" id="PS50222">
    <property type="entry name" value="EF_HAND_2"/>
    <property type="match status" value="2"/>
</dbReference>
<feature type="domain" description="EF-hand" evidence="4">
    <location>
        <begin position="162"/>
        <end position="197"/>
    </location>
</feature>
<comment type="catalytic activity">
    <reaction evidence="2">
        <text>a 1,2-diacyl-sn-glycero-3-phospho-(1D-myo-inositol-4,5-bisphosphate) + H2O = 1D-myo-inositol 1,4,5-trisphosphate + a 1,2-diacyl-sn-glycerol + H(+)</text>
        <dbReference type="Rhea" id="RHEA:33179"/>
        <dbReference type="ChEBI" id="CHEBI:15377"/>
        <dbReference type="ChEBI" id="CHEBI:15378"/>
        <dbReference type="ChEBI" id="CHEBI:17815"/>
        <dbReference type="ChEBI" id="CHEBI:58456"/>
        <dbReference type="ChEBI" id="CHEBI:203600"/>
        <dbReference type="EC" id="3.1.4.11"/>
    </reaction>
</comment>
<dbReference type="EC" id="3.1.4.11" evidence="2"/>
<dbReference type="InterPro" id="IPR002048">
    <property type="entry name" value="EF_hand_dom"/>
</dbReference>
<keyword evidence="2" id="KW-0443">Lipid metabolism</keyword>
<dbReference type="SUPFAM" id="SSF51695">
    <property type="entry name" value="PLC-like phosphodiesterases"/>
    <property type="match status" value="1"/>
</dbReference>
<comment type="caution">
    <text evidence="5">The sequence shown here is derived from an EMBL/GenBank/DDBJ whole genome shotgun (WGS) entry which is preliminary data.</text>
</comment>
<dbReference type="InterPro" id="IPR017946">
    <property type="entry name" value="PLC-like_Pdiesterase_TIM-brl"/>
</dbReference>
<dbReference type="PROSITE" id="PS00018">
    <property type="entry name" value="EF_HAND_1"/>
    <property type="match status" value="2"/>
</dbReference>
<evidence type="ECO:0000256" key="3">
    <source>
        <dbReference type="SAM" id="MobiDB-lite"/>
    </source>
</evidence>
<dbReference type="PROSITE" id="PS50007">
    <property type="entry name" value="PIPLC_X_DOMAIN"/>
    <property type="match status" value="1"/>
</dbReference>
<dbReference type="Gene3D" id="3.20.20.190">
    <property type="entry name" value="Phosphatidylinositol (PI) phosphodiesterase"/>
    <property type="match status" value="1"/>
</dbReference>
<protein>
    <recommendedName>
        <fullName evidence="2">Phosphoinositide phospholipase C</fullName>
        <ecNumber evidence="2">3.1.4.11</ecNumber>
    </recommendedName>
</protein>